<evidence type="ECO:0000313" key="3">
    <source>
        <dbReference type="Proteomes" id="UP000177925"/>
    </source>
</evidence>
<accession>A0A1F6T9D9</accession>
<sequence length="191" mass="21271">MTMTLGKSLIPAWRPLVVLWLLGAGLAPIAGYGAEPARETAGFFDQSFGNIREELQAARSDGKLGMVIMFDDEDCPWCQKMKATILTQARVQEYYRKHFRVIHLDVKGDAPVTDLSGKEMAQKDFAFLRHRVRATPVFVFLDLDGQAINRYTGASKDADEFLLLAEFVVSGAYKTGNFVAYKRQKLSGAAK</sequence>
<dbReference type="SUPFAM" id="SSF52833">
    <property type="entry name" value="Thioredoxin-like"/>
    <property type="match status" value="1"/>
</dbReference>
<evidence type="ECO:0000259" key="1">
    <source>
        <dbReference type="Pfam" id="PF13098"/>
    </source>
</evidence>
<reference evidence="2 3" key="1">
    <citation type="journal article" date="2016" name="Nat. Commun.">
        <title>Thousands of microbial genomes shed light on interconnected biogeochemical processes in an aquifer system.</title>
        <authorList>
            <person name="Anantharaman K."/>
            <person name="Brown C.T."/>
            <person name="Hug L.A."/>
            <person name="Sharon I."/>
            <person name="Castelle C.J."/>
            <person name="Probst A.J."/>
            <person name="Thomas B.C."/>
            <person name="Singh A."/>
            <person name="Wilkins M.J."/>
            <person name="Karaoz U."/>
            <person name="Brodie E.L."/>
            <person name="Williams K.H."/>
            <person name="Hubbard S.S."/>
            <person name="Banfield J.F."/>
        </authorList>
    </citation>
    <scope>NUCLEOTIDE SEQUENCE [LARGE SCALE GENOMIC DNA]</scope>
</reference>
<dbReference type="Proteomes" id="UP000177925">
    <property type="component" value="Unassembled WGS sequence"/>
</dbReference>
<dbReference type="Pfam" id="PF13098">
    <property type="entry name" value="Thioredoxin_2"/>
    <property type="match status" value="1"/>
</dbReference>
<feature type="domain" description="Thioredoxin-like fold" evidence="1">
    <location>
        <begin position="64"/>
        <end position="161"/>
    </location>
</feature>
<dbReference type="EMBL" id="MFSS01000121">
    <property type="protein sequence ID" value="OGI41665.1"/>
    <property type="molecule type" value="Genomic_DNA"/>
</dbReference>
<protein>
    <recommendedName>
        <fullName evidence="1">Thioredoxin-like fold domain-containing protein</fullName>
    </recommendedName>
</protein>
<gene>
    <name evidence="2" type="ORF">A2150_02935</name>
</gene>
<dbReference type="AlphaFoldDB" id="A0A1F6T9D9"/>
<proteinExistence type="predicted"/>
<dbReference type="STRING" id="1817758.A2150_02935"/>
<organism evidence="2 3">
    <name type="scientific">Candidatus Muproteobacteria bacterium RBG_16_64_11</name>
    <dbReference type="NCBI Taxonomy" id="1817758"/>
    <lineage>
        <taxon>Bacteria</taxon>
        <taxon>Pseudomonadati</taxon>
        <taxon>Pseudomonadota</taxon>
        <taxon>Candidatus Muproteobacteria</taxon>
    </lineage>
</organism>
<name>A0A1F6T9D9_9PROT</name>
<dbReference type="Gene3D" id="3.40.30.10">
    <property type="entry name" value="Glutaredoxin"/>
    <property type="match status" value="1"/>
</dbReference>
<comment type="caution">
    <text evidence="2">The sequence shown here is derived from an EMBL/GenBank/DDBJ whole genome shotgun (WGS) entry which is preliminary data.</text>
</comment>
<dbReference type="InterPro" id="IPR041737">
    <property type="entry name" value="SoxW"/>
</dbReference>
<dbReference type="InterPro" id="IPR036249">
    <property type="entry name" value="Thioredoxin-like_sf"/>
</dbReference>
<dbReference type="InterPro" id="IPR012336">
    <property type="entry name" value="Thioredoxin-like_fold"/>
</dbReference>
<dbReference type="CDD" id="cd02951">
    <property type="entry name" value="SoxW"/>
    <property type="match status" value="1"/>
</dbReference>
<evidence type="ECO:0000313" key="2">
    <source>
        <dbReference type="EMBL" id="OGI41665.1"/>
    </source>
</evidence>